<name>A0A2K0TQQ7_9HYPO</name>
<keyword evidence="1" id="KW-0472">Membrane</keyword>
<reference evidence="2 3" key="1">
    <citation type="submission" date="2017-02" db="EMBL/GenBank/DDBJ databases">
        <title>Genomes of Trichoderma spp. with biocontrol activity.</title>
        <authorList>
            <person name="Gardiner D."/>
            <person name="Kazan K."/>
            <person name="Vos C."/>
            <person name="Harvey P."/>
        </authorList>
    </citation>
    <scope>NUCLEOTIDE SEQUENCE [LARGE SCALE GENOMIC DNA]</scope>
    <source>
        <strain evidence="2 3">A5MH</strain>
    </source>
</reference>
<organism evidence="2 3">
    <name type="scientific">Trichoderma gamsii</name>
    <dbReference type="NCBI Taxonomy" id="398673"/>
    <lineage>
        <taxon>Eukaryota</taxon>
        <taxon>Fungi</taxon>
        <taxon>Dikarya</taxon>
        <taxon>Ascomycota</taxon>
        <taxon>Pezizomycotina</taxon>
        <taxon>Sordariomycetes</taxon>
        <taxon>Hypocreomycetidae</taxon>
        <taxon>Hypocreales</taxon>
        <taxon>Hypocreaceae</taxon>
        <taxon>Trichoderma</taxon>
    </lineage>
</organism>
<keyword evidence="1" id="KW-0812">Transmembrane</keyword>
<dbReference type="OrthoDB" id="5092803at2759"/>
<gene>
    <name evidence="2" type="ORF">TGAMA5MH_00920</name>
</gene>
<dbReference type="AlphaFoldDB" id="A0A2K0TQQ7"/>
<evidence type="ECO:0000313" key="3">
    <source>
        <dbReference type="Proteomes" id="UP000236546"/>
    </source>
</evidence>
<comment type="caution">
    <text evidence="2">The sequence shown here is derived from an EMBL/GenBank/DDBJ whole genome shotgun (WGS) entry which is preliminary data.</text>
</comment>
<accession>A0A2K0TQQ7</accession>
<sequence length="138" mass="15385">MEQAEHVSNPTPMAALPEREIEVDLVPGTEVMANMDGVSFYRDSNNQDTVALIPQPTNDPHDPLNWTTLWKTLVIVNQGIFVIASVIPTMSIAPLTPIFMQQWQTSLADVALLATATSSLSLVVRYWDDEQPFLDARY</sequence>
<proteinExistence type="predicted"/>
<dbReference type="EMBL" id="MTYH01000012">
    <property type="protein sequence ID" value="PNP47868.1"/>
    <property type="molecule type" value="Genomic_DNA"/>
</dbReference>
<keyword evidence="1" id="KW-1133">Transmembrane helix</keyword>
<feature type="transmembrane region" description="Helical" evidence="1">
    <location>
        <begin position="73"/>
        <end position="95"/>
    </location>
</feature>
<protein>
    <recommendedName>
        <fullName evidence="4">Major facilitator superfamily transporter</fullName>
    </recommendedName>
</protein>
<evidence type="ECO:0000256" key="1">
    <source>
        <dbReference type="SAM" id="Phobius"/>
    </source>
</evidence>
<evidence type="ECO:0008006" key="4">
    <source>
        <dbReference type="Google" id="ProtNLM"/>
    </source>
</evidence>
<dbReference type="Proteomes" id="UP000236546">
    <property type="component" value="Unassembled WGS sequence"/>
</dbReference>
<evidence type="ECO:0000313" key="2">
    <source>
        <dbReference type="EMBL" id="PNP47868.1"/>
    </source>
</evidence>
<feature type="transmembrane region" description="Helical" evidence="1">
    <location>
        <begin position="107"/>
        <end position="127"/>
    </location>
</feature>